<dbReference type="Pfam" id="PF02518">
    <property type="entry name" value="HATPase_c"/>
    <property type="match status" value="1"/>
</dbReference>
<dbReference type="Gene3D" id="1.10.510.10">
    <property type="entry name" value="Transferase(Phosphotransferase) domain 1"/>
    <property type="match status" value="1"/>
</dbReference>
<keyword evidence="7" id="KW-0418">Kinase</keyword>
<dbReference type="STRING" id="927083.DB32_001559"/>
<evidence type="ECO:0000259" key="6">
    <source>
        <dbReference type="PROSITE" id="PS50113"/>
    </source>
</evidence>
<dbReference type="SMART" id="SM00387">
    <property type="entry name" value="HATPase_c"/>
    <property type="match status" value="1"/>
</dbReference>
<evidence type="ECO:0000256" key="2">
    <source>
        <dbReference type="ARBA" id="ARBA00012438"/>
    </source>
</evidence>
<dbReference type="Pfam" id="PF00512">
    <property type="entry name" value="HisKA"/>
    <property type="match status" value="1"/>
</dbReference>
<dbReference type="SMART" id="SM00065">
    <property type="entry name" value="GAF"/>
    <property type="match status" value="1"/>
</dbReference>
<dbReference type="Gene3D" id="3.30.450.20">
    <property type="entry name" value="PAS domain"/>
    <property type="match status" value="1"/>
</dbReference>
<evidence type="ECO:0000313" key="7">
    <source>
        <dbReference type="EMBL" id="AKF04410.1"/>
    </source>
</evidence>
<keyword evidence="7" id="KW-0808">Transferase</keyword>
<dbReference type="PROSITE" id="PS50109">
    <property type="entry name" value="HIS_KIN"/>
    <property type="match status" value="1"/>
</dbReference>
<dbReference type="Gene3D" id="3.30.450.40">
    <property type="match status" value="1"/>
</dbReference>
<dbReference type="InterPro" id="IPR003661">
    <property type="entry name" value="HisK_dim/P_dom"/>
</dbReference>
<sequence length="1786" mass="192823">MRADGTRVFLTTVTPGAAAHETDQLERVIALRDVLDPAWAAQPLDLLVIDGRPVLVLADPAASPLDALIASRAAGPIDVGAFLRIAIGCARSLAALHARALVHGDVQPASLLVDPESDRVWLARLHRCAPPSDAPRRDLDVPASMLPYVSPERTGRVPSGIDERSDLYSLGVTLYELLAGTVPFAAEDRMELVHAHVARRPPPLEERCEGVPAIVCAIVTTLLAKHPDDRYRSAAALEADLVRCAEAWAQGALEPFPLRSAERVGQLRAADALIGRAREVSALRAALDRVKTTHGTELVLLHGEAGVGKSAIVDALFRSLGSENVLLGAGKFDSHRRDVPYTTLTRALESLVGSALARSDDDVARWRAELGRALGPAGAVLVDLIPGVAPLLAIEGTVTELPPQAAKQRVQAALLRFVGVLARPEHPLVLFLDDLQWLDADTLALLEPIATAGIGPLLLVGSYRDDELPDDHALHRVLASIGEHGGRVASVRVEPLDRRAVHELVATMLGEPGSDSVASRIHEEAGGNPFFAIQLVVALAEQGVLAFDRARGAWALDDARIADRRVGDNVVDLLLRKIGRLPEDAQAALGQLACFGSEVRAKVAAIARGEGETELHVALAPAMRAGLVARRGDAYVFLHDRIQEAAYARIDPDERAEVHVALGRRLADEAPEVTHGELVFEIVDQLGRGAALIESRDERERLASLALVAGRRARAATAYASAKRHLALGDELLDEERWSRDYSLAFDLALLRAECELLTGDRDAAGVRLSTLAGHARGIVDRSRVACLRIAFHAASGMHPQAIAVGLEYLAETGVEWNASPTPADVAQEMRRFWETLGPRKPRDLLQLPRLVDAEWLATLEVLLELSAPALFTNPMLYGLVVGRQANIGLEHGSSDATALAYAHLAVALGAQGQLEPAFALGRLAFDLVEERGFDRFRPRVFMLFGGYVSSFDKNLRWCREIVERAIEAAARTGDVLFGGYAAFHLGTNLLVSAEPLGRADARIVASLEQTIRARLPGLSHVIASQLELVRRLRGLPFDERFPTGDELLRVFEADREKGAIGHRVFQHWMFVMEERAIAGDFAAAIDATTRCEQQIAGISGLEQGEFRFWAALCHLAVCDDVEGAAAAHVAAARRYHTMLETCARHGVETWGCRSALVAAELARVERRDWDAARAYDEAIRLARQHAMFHVAAIASERASAFYAARGLQTSSLAHLRRARESYARWGATVKVRELDRAISARAAPDDAPVARSVDEAHLDIAAVVKLFRAVSGELVLPELVKKLVALALEHAGADRALLLVTDERGALRITASASTEHEGVIARNENAPARADDLPMTIVDYVLRTYEMVVIDDARSAHPFAGDAYLERRACRSVLCLPMMVQGRPSGVLYLENNLAPQAYPSSRTAVLGLLVSQAAVALENARLYADLQRAQLYMSHAERLGRTGSFSLTPSTGETYWSDELFRLLEVEPPADVSKVRVHPDDVPMLSAMFGTARLPEELSFEYRSVLPSGEVRHLAVVARDLSEPGAPQLFAGAARDVTDMRRAEEKLQQTQAALTDATRIASLGELAAAIAHEVNQPIAAIRLDAATCGRWLKAEVPNLEEARGAAARIARAADRASEVVKRLRVLFTQSTGARAPFDLADALSEVLALTRGHTRRAGATVAVHVDDDLPSVMGDRVQVQQVLINLVTNAADATGVRAPGARDVSVTLRRDGDRVAIRVRDNGSGIAPADVRQIFDAFFTTKSGGMGMGLSISRTIVESHGGRLVAEANDDAGTTFSFSLPTS</sequence>
<dbReference type="InterPro" id="IPR035965">
    <property type="entry name" value="PAS-like_dom_sf"/>
</dbReference>
<dbReference type="InterPro" id="IPR005467">
    <property type="entry name" value="His_kinase_dom"/>
</dbReference>
<organism evidence="7 8">
    <name type="scientific">Sandaracinus amylolyticus</name>
    <dbReference type="NCBI Taxonomy" id="927083"/>
    <lineage>
        <taxon>Bacteria</taxon>
        <taxon>Pseudomonadati</taxon>
        <taxon>Myxococcota</taxon>
        <taxon>Polyangia</taxon>
        <taxon>Polyangiales</taxon>
        <taxon>Sandaracinaceae</taxon>
        <taxon>Sandaracinus</taxon>
    </lineage>
</organism>
<protein>
    <recommendedName>
        <fullName evidence="2">histidine kinase</fullName>
        <ecNumber evidence="2">2.7.13.3</ecNumber>
    </recommendedName>
</protein>
<dbReference type="SUPFAM" id="SSF56112">
    <property type="entry name" value="Protein kinase-like (PK-like)"/>
    <property type="match status" value="1"/>
</dbReference>
<dbReference type="PANTHER" id="PTHR43642:SF1">
    <property type="entry name" value="HYBRID SIGNAL TRANSDUCTION HISTIDINE KINASE G"/>
    <property type="match status" value="1"/>
</dbReference>
<dbReference type="KEGG" id="samy:DB32_001559"/>
<evidence type="ECO:0000256" key="3">
    <source>
        <dbReference type="ARBA" id="ARBA00022553"/>
    </source>
</evidence>
<dbReference type="PRINTS" id="PR00344">
    <property type="entry name" value="BCTRLSENSOR"/>
</dbReference>
<dbReference type="Pfam" id="PF13191">
    <property type="entry name" value="AAA_16"/>
    <property type="match status" value="1"/>
</dbReference>
<comment type="catalytic activity">
    <reaction evidence="1">
        <text>ATP + protein L-histidine = ADP + protein N-phospho-L-histidine.</text>
        <dbReference type="EC" id="2.7.13.3"/>
    </reaction>
</comment>
<dbReference type="GO" id="GO:0000155">
    <property type="term" value="F:phosphorelay sensor kinase activity"/>
    <property type="evidence" value="ECO:0007669"/>
    <property type="project" value="InterPro"/>
</dbReference>
<gene>
    <name evidence="7" type="ORF">DB32_001559</name>
</gene>
<dbReference type="SMART" id="SM00220">
    <property type="entry name" value="S_TKc"/>
    <property type="match status" value="1"/>
</dbReference>
<dbReference type="Pfam" id="PF00069">
    <property type="entry name" value="Pkinase"/>
    <property type="match status" value="1"/>
</dbReference>
<dbReference type="SUPFAM" id="SSF47384">
    <property type="entry name" value="Homodimeric domain of signal transducing histidine kinase"/>
    <property type="match status" value="1"/>
</dbReference>
<dbReference type="SUPFAM" id="SSF55874">
    <property type="entry name" value="ATPase domain of HSP90 chaperone/DNA topoisomerase II/histidine kinase"/>
    <property type="match status" value="1"/>
</dbReference>
<dbReference type="PROSITE" id="PS50113">
    <property type="entry name" value="PAC"/>
    <property type="match status" value="1"/>
</dbReference>
<dbReference type="SMART" id="SM00388">
    <property type="entry name" value="HisKA"/>
    <property type="match status" value="1"/>
</dbReference>
<evidence type="ECO:0000259" key="5">
    <source>
        <dbReference type="PROSITE" id="PS50109"/>
    </source>
</evidence>
<feature type="domain" description="Protein kinase" evidence="4">
    <location>
        <begin position="1"/>
        <end position="242"/>
    </location>
</feature>
<evidence type="ECO:0000313" key="8">
    <source>
        <dbReference type="Proteomes" id="UP000034883"/>
    </source>
</evidence>
<name>A0A0F6YHR8_9BACT</name>
<dbReference type="InterPro" id="IPR029016">
    <property type="entry name" value="GAF-like_dom_sf"/>
</dbReference>
<proteinExistence type="predicted"/>
<dbReference type="RefSeq" id="WP_053231755.1">
    <property type="nucleotide sequence ID" value="NZ_CP011125.1"/>
</dbReference>
<dbReference type="SUPFAM" id="SSF55781">
    <property type="entry name" value="GAF domain-like"/>
    <property type="match status" value="1"/>
</dbReference>
<dbReference type="InterPro" id="IPR000719">
    <property type="entry name" value="Prot_kinase_dom"/>
</dbReference>
<dbReference type="InterPro" id="IPR004358">
    <property type="entry name" value="Sig_transdc_His_kin-like_C"/>
</dbReference>
<dbReference type="InterPro" id="IPR011009">
    <property type="entry name" value="Kinase-like_dom_sf"/>
</dbReference>
<dbReference type="PANTHER" id="PTHR43642">
    <property type="entry name" value="HYBRID SIGNAL TRANSDUCTION HISTIDINE KINASE G"/>
    <property type="match status" value="1"/>
</dbReference>
<dbReference type="InterPro" id="IPR000700">
    <property type="entry name" value="PAS-assoc_C"/>
</dbReference>
<dbReference type="Gene3D" id="3.40.50.300">
    <property type="entry name" value="P-loop containing nucleotide triphosphate hydrolases"/>
    <property type="match status" value="1"/>
</dbReference>
<dbReference type="InterPro" id="IPR036097">
    <property type="entry name" value="HisK_dim/P_sf"/>
</dbReference>
<feature type="domain" description="Histidine kinase" evidence="5">
    <location>
        <begin position="1572"/>
        <end position="1786"/>
    </location>
</feature>
<dbReference type="InterPro" id="IPR036890">
    <property type="entry name" value="HATPase_C_sf"/>
</dbReference>
<keyword evidence="3" id="KW-0597">Phosphoprotein</keyword>
<dbReference type="InterPro" id="IPR053159">
    <property type="entry name" value="Hybrid_Histidine_Kinase"/>
</dbReference>
<accession>A0A0F6YHR8</accession>
<dbReference type="GO" id="GO:0005524">
    <property type="term" value="F:ATP binding"/>
    <property type="evidence" value="ECO:0007669"/>
    <property type="project" value="InterPro"/>
</dbReference>
<keyword evidence="8" id="KW-1185">Reference proteome</keyword>
<dbReference type="Gene3D" id="3.30.565.10">
    <property type="entry name" value="Histidine kinase-like ATPase, C-terminal domain"/>
    <property type="match status" value="1"/>
</dbReference>
<dbReference type="EMBL" id="CP011125">
    <property type="protein sequence ID" value="AKF04410.1"/>
    <property type="molecule type" value="Genomic_DNA"/>
</dbReference>
<dbReference type="InterPro" id="IPR041664">
    <property type="entry name" value="AAA_16"/>
</dbReference>
<evidence type="ECO:0000256" key="1">
    <source>
        <dbReference type="ARBA" id="ARBA00000085"/>
    </source>
</evidence>
<dbReference type="InterPro" id="IPR003594">
    <property type="entry name" value="HATPase_dom"/>
</dbReference>
<dbReference type="Proteomes" id="UP000034883">
    <property type="component" value="Chromosome"/>
</dbReference>
<feature type="domain" description="PAC" evidence="6">
    <location>
        <begin position="1501"/>
        <end position="1552"/>
    </location>
</feature>
<dbReference type="SUPFAM" id="SSF55785">
    <property type="entry name" value="PYP-like sensor domain (PAS domain)"/>
    <property type="match status" value="1"/>
</dbReference>
<dbReference type="InterPro" id="IPR003018">
    <property type="entry name" value="GAF"/>
</dbReference>
<dbReference type="PROSITE" id="PS50011">
    <property type="entry name" value="PROTEIN_KINASE_DOM"/>
    <property type="match status" value="1"/>
</dbReference>
<dbReference type="Gene3D" id="1.10.287.130">
    <property type="match status" value="1"/>
</dbReference>
<dbReference type="InterPro" id="IPR027417">
    <property type="entry name" value="P-loop_NTPase"/>
</dbReference>
<dbReference type="EC" id="2.7.13.3" evidence="2"/>
<evidence type="ECO:0000259" key="4">
    <source>
        <dbReference type="PROSITE" id="PS50011"/>
    </source>
</evidence>
<reference evidence="7 8" key="1">
    <citation type="submission" date="2015-03" db="EMBL/GenBank/DDBJ databases">
        <title>Genome assembly of Sandaracinus amylolyticus DSM 53668.</title>
        <authorList>
            <person name="Sharma G."/>
            <person name="Subramanian S."/>
        </authorList>
    </citation>
    <scope>NUCLEOTIDE SEQUENCE [LARGE SCALE GENOMIC DNA]</scope>
    <source>
        <strain evidence="7 8">DSM 53668</strain>
    </source>
</reference>
<dbReference type="Pfam" id="PF01590">
    <property type="entry name" value="GAF"/>
    <property type="match status" value="1"/>
</dbReference>
<dbReference type="SUPFAM" id="SSF52540">
    <property type="entry name" value="P-loop containing nucleoside triphosphate hydrolases"/>
    <property type="match status" value="1"/>
</dbReference>